<evidence type="ECO:0000313" key="2">
    <source>
        <dbReference type="EMBL" id="ATX66301.1"/>
    </source>
</evidence>
<organism evidence="2 3">
    <name type="scientific">Roseinatronobacter bogoriensis subsp. barguzinensis</name>
    <dbReference type="NCBI Taxonomy" id="441209"/>
    <lineage>
        <taxon>Bacteria</taxon>
        <taxon>Pseudomonadati</taxon>
        <taxon>Pseudomonadota</taxon>
        <taxon>Alphaproteobacteria</taxon>
        <taxon>Rhodobacterales</taxon>
        <taxon>Paracoccaceae</taxon>
        <taxon>Roseinatronobacter</taxon>
    </lineage>
</organism>
<keyword evidence="1" id="KW-0812">Transmembrane</keyword>
<accession>A0A2K8KA11</accession>
<keyword evidence="1" id="KW-0472">Membrane</keyword>
<sequence length="71" mass="7762">MDTLIWIGAAISLAGVAGLVWCIIYVMKLRKQSLEDAEMRTRMQKAVMMNFAALTVSTLGLMVVVIGIFLG</sequence>
<dbReference type="RefSeq" id="WP_071480813.1">
    <property type="nucleotide sequence ID" value="NZ_CP024899.1"/>
</dbReference>
<feature type="transmembrane region" description="Helical" evidence="1">
    <location>
        <begin position="6"/>
        <end position="26"/>
    </location>
</feature>
<dbReference type="OrthoDB" id="7875737at2"/>
<dbReference type="STRING" id="441209.GCA_001870665_02009"/>
<keyword evidence="1" id="KW-1133">Transmembrane helix</keyword>
<dbReference type="KEGG" id="rbg:BG454_11145"/>
<keyword evidence="3" id="KW-1185">Reference proteome</keyword>
<dbReference type="EMBL" id="CP024899">
    <property type="protein sequence ID" value="ATX66301.1"/>
    <property type="molecule type" value="Genomic_DNA"/>
</dbReference>
<protein>
    <submittedName>
        <fullName evidence="2">Uncharacterized protein</fullName>
    </submittedName>
</protein>
<gene>
    <name evidence="2" type="ORF">BG454_11145</name>
</gene>
<name>A0A2K8KA11_9RHOB</name>
<reference evidence="2 3" key="1">
    <citation type="submission" date="2017-11" db="EMBL/GenBank/DDBJ databases">
        <title>Revised Sequence and Annotation of the Rhodobaca barguzinensis strain alga05 Genome.</title>
        <authorList>
            <person name="Kopejtka K."/>
            <person name="Tomasch J.M."/>
            <person name="Bunk B."/>
            <person name="Koblizek M."/>
        </authorList>
    </citation>
    <scope>NUCLEOTIDE SEQUENCE [LARGE SCALE GENOMIC DNA]</scope>
    <source>
        <strain evidence="3">alga05</strain>
    </source>
</reference>
<evidence type="ECO:0000313" key="3">
    <source>
        <dbReference type="Proteomes" id="UP000228948"/>
    </source>
</evidence>
<dbReference type="Proteomes" id="UP000228948">
    <property type="component" value="Chromosome"/>
</dbReference>
<proteinExistence type="predicted"/>
<evidence type="ECO:0000256" key="1">
    <source>
        <dbReference type="SAM" id="Phobius"/>
    </source>
</evidence>
<feature type="transmembrane region" description="Helical" evidence="1">
    <location>
        <begin position="47"/>
        <end position="70"/>
    </location>
</feature>
<dbReference type="AlphaFoldDB" id="A0A2K8KA11"/>